<dbReference type="Proteomes" id="UP000625711">
    <property type="component" value="Unassembled WGS sequence"/>
</dbReference>
<keyword evidence="2" id="KW-1185">Reference proteome</keyword>
<accession>A0A834LXW6</accession>
<evidence type="ECO:0000313" key="2">
    <source>
        <dbReference type="Proteomes" id="UP000625711"/>
    </source>
</evidence>
<dbReference type="EMBL" id="JAACXV010023254">
    <property type="protein sequence ID" value="KAF7263098.1"/>
    <property type="molecule type" value="Genomic_DNA"/>
</dbReference>
<proteinExistence type="predicted"/>
<evidence type="ECO:0000313" key="1">
    <source>
        <dbReference type="EMBL" id="KAF7263098.1"/>
    </source>
</evidence>
<gene>
    <name evidence="1" type="ORF">GWI33_003615</name>
</gene>
<comment type="caution">
    <text evidence="1">The sequence shown here is derived from an EMBL/GenBank/DDBJ whole genome shotgun (WGS) entry which is preliminary data.</text>
</comment>
<protein>
    <submittedName>
        <fullName evidence="1">Uncharacterized protein</fullName>
    </submittedName>
</protein>
<feature type="non-terminal residue" evidence="1">
    <location>
        <position position="1"/>
    </location>
</feature>
<sequence length="70" mass="8121">RLKGFFQRLSYNESIIVFNAQPPSVKIHSMPIQDQGVQMPLEEWKQKHDCLLKQVNKRIKSTRAAVDLVS</sequence>
<name>A0A834LXW6_RHYFE</name>
<dbReference type="AlphaFoldDB" id="A0A834LXW6"/>
<organism evidence="1 2">
    <name type="scientific">Rhynchophorus ferrugineus</name>
    <name type="common">Red palm weevil</name>
    <name type="synonym">Curculio ferrugineus</name>
    <dbReference type="NCBI Taxonomy" id="354439"/>
    <lineage>
        <taxon>Eukaryota</taxon>
        <taxon>Metazoa</taxon>
        <taxon>Ecdysozoa</taxon>
        <taxon>Arthropoda</taxon>
        <taxon>Hexapoda</taxon>
        <taxon>Insecta</taxon>
        <taxon>Pterygota</taxon>
        <taxon>Neoptera</taxon>
        <taxon>Endopterygota</taxon>
        <taxon>Coleoptera</taxon>
        <taxon>Polyphaga</taxon>
        <taxon>Cucujiformia</taxon>
        <taxon>Curculionidae</taxon>
        <taxon>Dryophthorinae</taxon>
        <taxon>Rhynchophorus</taxon>
    </lineage>
</organism>
<reference evidence="1" key="1">
    <citation type="submission" date="2020-08" db="EMBL/GenBank/DDBJ databases">
        <title>Genome sequencing and assembly of the red palm weevil Rhynchophorus ferrugineus.</title>
        <authorList>
            <person name="Dias G.B."/>
            <person name="Bergman C.M."/>
            <person name="Manee M."/>
        </authorList>
    </citation>
    <scope>NUCLEOTIDE SEQUENCE</scope>
    <source>
        <strain evidence="1">AA-2017</strain>
        <tissue evidence="1">Whole larva</tissue>
    </source>
</reference>